<feature type="domain" description="Ig-like" evidence="3">
    <location>
        <begin position="153"/>
        <end position="282"/>
    </location>
</feature>
<dbReference type="Pfam" id="PF07686">
    <property type="entry name" value="V-set"/>
    <property type="match status" value="1"/>
</dbReference>
<keyword evidence="2" id="KW-0732">Signal</keyword>
<dbReference type="GO" id="GO:0032589">
    <property type="term" value="C:neuron projection membrane"/>
    <property type="evidence" value="ECO:0007669"/>
    <property type="project" value="TreeGrafter"/>
</dbReference>
<dbReference type="SMART" id="SM00408">
    <property type="entry name" value="IGc2"/>
    <property type="match status" value="2"/>
</dbReference>
<evidence type="ECO:0000313" key="5">
    <source>
        <dbReference type="RefSeq" id="XP_018323271.1"/>
    </source>
</evidence>
<feature type="region of interest" description="Disordered" evidence="1">
    <location>
        <begin position="35"/>
        <end position="56"/>
    </location>
</feature>
<dbReference type="InterPro" id="IPR036179">
    <property type="entry name" value="Ig-like_dom_sf"/>
</dbReference>
<name>A0A1W4WH45_AGRPL</name>
<dbReference type="OrthoDB" id="6377396at2759"/>
<reference evidence="5" key="1">
    <citation type="submission" date="2025-08" db="UniProtKB">
        <authorList>
            <consortium name="RefSeq"/>
        </authorList>
    </citation>
    <scope>IDENTIFICATION</scope>
    <source>
        <tissue evidence="5">Entire body</tissue>
    </source>
</reference>
<dbReference type="PANTHER" id="PTHR23279">
    <property type="entry name" value="DEFECTIVE PROBOSCIS EXTENSION RESPONSE DPR -RELATED"/>
    <property type="match status" value="1"/>
</dbReference>
<dbReference type="InterPro" id="IPR003598">
    <property type="entry name" value="Ig_sub2"/>
</dbReference>
<dbReference type="Proteomes" id="UP000192223">
    <property type="component" value="Unplaced"/>
</dbReference>
<evidence type="ECO:0000259" key="3">
    <source>
        <dbReference type="PROSITE" id="PS50835"/>
    </source>
</evidence>
<dbReference type="GeneID" id="108735692"/>
<accession>A0A1W4WH45</accession>
<dbReference type="InParanoid" id="A0A1W4WH45"/>
<protein>
    <submittedName>
        <fullName evidence="5">Zwei Ig domain protein zig-8 isoform X1</fullName>
    </submittedName>
</protein>
<keyword evidence="4" id="KW-1185">Reference proteome</keyword>
<dbReference type="SMART" id="SM00409">
    <property type="entry name" value="IG"/>
    <property type="match status" value="2"/>
</dbReference>
<dbReference type="InterPro" id="IPR013106">
    <property type="entry name" value="Ig_V-set"/>
</dbReference>
<feature type="domain" description="Ig-like" evidence="3">
    <location>
        <begin position="63"/>
        <end position="150"/>
    </location>
</feature>
<feature type="compositionally biased region" description="Low complexity" evidence="1">
    <location>
        <begin position="45"/>
        <end position="54"/>
    </location>
</feature>
<dbReference type="KEGG" id="apln:108735692"/>
<dbReference type="CDD" id="cd00096">
    <property type="entry name" value="Ig"/>
    <property type="match status" value="2"/>
</dbReference>
<dbReference type="GO" id="GO:0050808">
    <property type="term" value="P:synapse organization"/>
    <property type="evidence" value="ECO:0007669"/>
    <property type="project" value="TreeGrafter"/>
</dbReference>
<gene>
    <name evidence="5" type="primary">LOC108735692</name>
</gene>
<dbReference type="InterPro" id="IPR003599">
    <property type="entry name" value="Ig_sub"/>
</dbReference>
<dbReference type="Gene3D" id="2.60.40.10">
    <property type="entry name" value="Immunoglobulins"/>
    <property type="match status" value="2"/>
</dbReference>
<dbReference type="InterPro" id="IPR037448">
    <property type="entry name" value="Zig-8"/>
</dbReference>
<evidence type="ECO:0000256" key="2">
    <source>
        <dbReference type="SAM" id="SignalP"/>
    </source>
</evidence>
<dbReference type="STRING" id="224129.A0A1W4WH45"/>
<dbReference type="PROSITE" id="PS50835">
    <property type="entry name" value="IG_LIKE"/>
    <property type="match status" value="2"/>
</dbReference>
<organism evidence="4 5">
    <name type="scientific">Agrilus planipennis</name>
    <name type="common">Emerald ash borer</name>
    <name type="synonym">Agrilus marcopoli</name>
    <dbReference type="NCBI Taxonomy" id="224129"/>
    <lineage>
        <taxon>Eukaryota</taxon>
        <taxon>Metazoa</taxon>
        <taxon>Ecdysozoa</taxon>
        <taxon>Arthropoda</taxon>
        <taxon>Hexapoda</taxon>
        <taxon>Insecta</taxon>
        <taxon>Pterygota</taxon>
        <taxon>Neoptera</taxon>
        <taxon>Endopterygota</taxon>
        <taxon>Coleoptera</taxon>
        <taxon>Polyphaga</taxon>
        <taxon>Elateriformia</taxon>
        <taxon>Buprestoidea</taxon>
        <taxon>Buprestidae</taxon>
        <taxon>Agrilinae</taxon>
        <taxon>Agrilus</taxon>
    </lineage>
</organism>
<evidence type="ECO:0000313" key="4">
    <source>
        <dbReference type="Proteomes" id="UP000192223"/>
    </source>
</evidence>
<dbReference type="InterPro" id="IPR013783">
    <property type="entry name" value="Ig-like_fold"/>
</dbReference>
<sequence>MVLQGFYTHFCPVSLTRITLVLLIAKATCSGHSDGAAMQHQTAPSSSVSSTSYSDFLKQPPQPKFDDLNIRSINARIAQTVLLPCTVWNAGDKVVSWIRKKDLLIISSGMFTFSGDNRFEPVYSPGRNFWGLRIRGVKESDTGQYECQVNTDPKMSLAINLTVSDRDHIVDDLKGDRRISIKGPGQLHVHSGSSVILTCEVSWTSQNHFKRKKRNNKKAKPVIKWFHNGFEISFETRRDGLSLENNSDELCATSRLRLASVKEQDVGQYTCSDGVSVPASVNLYVIEGEHSEAMQRDFPHSSANSFANVFRVLILLCFLIVK</sequence>
<feature type="signal peptide" evidence="2">
    <location>
        <begin position="1"/>
        <end position="31"/>
    </location>
</feature>
<dbReference type="AlphaFoldDB" id="A0A1W4WH45"/>
<dbReference type="SUPFAM" id="SSF48726">
    <property type="entry name" value="Immunoglobulin"/>
    <property type="match status" value="2"/>
</dbReference>
<dbReference type="InterPro" id="IPR007110">
    <property type="entry name" value="Ig-like_dom"/>
</dbReference>
<dbReference type="PANTHER" id="PTHR23279:SF41">
    <property type="entry name" value="DEFECTIVE PROBOSCIS EXTENSION RESPONSE 4-RELATED"/>
    <property type="match status" value="1"/>
</dbReference>
<dbReference type="RefSeq" id="XP_018323271.1">
    <property type="nucleotide sequence ID" value="XM_018467769.1"/>
</dbReference>
<proteinExistence type="predicted"/>
<evidence type="ECO:0000256" key="1">
    <source>
        <dbReference type="SAM" id="MobiDB-lite"/>
    </source>
</evidence>
<feature type="chain" id="PRO_5010708893" evidence="2">
    <location>
        <begin position="32"/>
        <end position="322"/>
    </location>
</feature>